<dbReference type="InterPro" id="IPR055015">
    <property type="entry name" value="GCX_COOH"/>
</dbReference>
<dbReference type="SUPFAM" id="SSF48230">
    <property type="entry name" value="Chondroitin AC/alginate lyase"/>
    <property type="match status" value="1"/>
</dbReference>
<dbReference type="InterPro" id="IPR007110">
    <property type="entry name" value="Ig-like_dom"/>
</dbReference>
<feature type="domain" description="Ig-like" evidence="2">
    <location>
        <begin position="802"/>
        <end position="885"/>
    </location>
</feature>
<reference evidence="3 4" key="1">
    <citation type="submission" date="2019-02" db="EMBL/GenBank/DDBJ databases">
        <title>Bacterial novel species Emticicia sp. 17J42-9 isolated from soil.</title>
        <authorList>
            <person name="Jung H.-Y."/>
        </authorList>
    </citation>
    <scope>NUCLEOTIDE SEQUENCE [LARGE SCALE GENOMIC DNA]</scope>
    <source>
        <strain evidence="3 4">17J42-9</strain>
    </source>
</reference>
<sequence length="1106" mass="122854">MKKTFILIVVILALCSTVIQAQVLPNHPRILIDSTMMQTLESRRLRNTIEWQKMSTWVDIVKPRPVSDFLNERILYEGQLYIYGFMLAYWSGRDVTYRDKAVEVFKAYWATKTDGSITRDKGFDSRGMMTDCAIWYDWLYPYLDEPLRAQIRARLVVWADWILQNGYGTWNGPYYFQGNNYVLGHILGISATAHAIYHEDNVNGARLLNIATTQLERILPFLNTRLKGGDANEGWSYGAGYFHNLMKIFAIYKSASSAHTDYFTQTNYEEEAQRFLIYAVMPSKTHMLAEGDWSRESSGEIWDINRFIADMVSSYSDDETTKRVARFYGIETVPDNKWQTPATWWNFFLFSNQEITPLDYRTVAPYNTQNYVFTDTTGTGQFMQRTNWQTNGQWASFRAGGHYGDHAHDGHGHFNLWENGWLIVDRNTINPSGIEAQDDFSNAFQFYGNNKQIKYPRRGYLNNTEHANIPRREFTPNYSYIHSDNTPVFVTRTESNVVKKAERQWFYLPAQKMMVVFDNAETLRDTNTKAYRLTFQGIPSYNGKVMRYANATTKVYNHTVFPQNISFFQPVETFGTCDNCRTRYRYIDAKYTTQQKKNYFVNVVYTKPNADTTRNVSAISRATGNVTLSDFYGSLVAGDSTNFAVLFAGDSAQYSYDSLRYQIDNARRSHHYIAGLRLSTNYYVARTNMANLLDVHVSLNPIPNASIIQTTAAGILEFQHNSLFTGITFTTPVVEHIKCNGATNGKITVSASGGNNVITYSRNGTTFQSSGIFPDLAAGNYIITARDGGGVTATVSVTVNQPAFLRVTANNNSPFCSGNTLNLTSTVTGGMSPYTYNWQGPNSFSSTLQNPAINNATPVAQGIYTLTITDTNSCITTATTSVSISEVPAAPVISASQNAVCGVAIVTISATGCTGGILWNNGKTTASFVDTVFVSTAYSAVCRNAGGCSSPNSNQLTVSANPLPQTPSITADRTTICGSGNVTLTAANCVGAVVWSNNMTGVSITVTVNQTTTFTAHCNFQTCSSCGSNPITILVTGNALINLISPTDNYTQGTVLQQTNNKITATNKVFPGARATYKAGKSIELNEGFRADNGSNFKAEIEGCQN</sequence>
<dbReference type="PROSITE" id="PS50835">
    <property type="entry name" value="IG_LIKE"/>
    <property type="match status" value="1"/>
</dbReference>
<keyword evidence="1" id="KW-0732">Signal</keyword>
<dbReference type="InterPro" id="IPR008929">
    <property type="entry name" value="Chondroitin_lyas"/>
</dbReference>
<proteinExistence type="predicted"/>
<accession>A0A4Q5M136</accession>
<dbReference type="Proteomes" id="UP000293162">
    <property type="component" value="Unassembled WGS sequence"/>
</dbReference>
<organism evidence="3 4">
    <name type="scientific">Emticicia agri</name>
    <dbReference type="NCBI Taxonomy" id="2492393"/>
    <lineage>
        <taxon>Bacteria</taxon>
        <taxon>Pseudomonadati</taxon>
        <taxon>Bacteroidota</taxon>
        <taxon>Cytophagia</taxon>
        <taxon>Cytophagales</taxon>
        <taxon>Leadbetterellaceae</taxon>
        <taxon>Emticicia</taxon>
    </lineage>
</organism>
<comment type="caution">
    <text evidence="3">The sequence shown here is derived from an EMBL/GenBank/DDBJ whole genome shotgun (WGS) entry which is preliminary data.</text>
</comment>
<dbReference type="Gene3D" id="2.70.98.70">
    <property type="match status" value="1"/>
</dbReference>
<evidence type="ECO:0000259" key="2">
    <source>
        <dbReference type="PROSITE" id="PS50835"/>
    </source>
</evidence>
<dbReference type="Gene3D" id="1.50.10.100">
    <property type="entry name" value="Chondroitin AC/alginate lyase"/>
    <property type="match status" value="1"/>
</dbReference>
<dbReference type="Gene3D" id="2.60.40.10">
    <property type="entry name" value="Immunoglobulins"/>
    <property type="match status" value="1"/>
</dbReference>
<feature type="chain" id="PRO_5020403350" description="Ig-like domain-containing protein" evidence="1">
    <location>
        <begin position="22"/>
        <end position="1106"/>
    </location>
</feature>
<dbReference type="NCBIfam" id="NF045639">
    <property type="entry name" value="GCX_COOH"/>
    <property type="match status" value="1"/>
</dbReference>
<evidence type="ECO:0000256" key="1">
    <source>
        <dbReference type="SAM" id="SignalP"/>
    </source>
</evidence>
<dbReference type="OrthoDB" id="355609at2"/>
<feature type="signal peptide" evidence="1">
    <location>
        <begin position="1"/>
        <end position="21"/>
    </location>
</feature>
<gene>
    <name evidence="3" type="ORF">EWM59_09720</name>
</gene>
<keyword evidence="4" id="KW-1185">Reference proteome</keyword>
<dbReference type="InterPro" id="IPR013783">
    <property type="entry name" value="Ig-like_fold"/>
</dbReference>
<name>A0A4Q5M136_9BACT</name>
<evidence type="ECO:0000313" key="3">
    <source>
        <dbReference type="EMBL" id="RYU95892.1"/>
    </source>
</evidence>
<evidence type="ECO:0000313" key="4">
    <source>
        <dbReference type="Proteomes" id="UP000293162"/>
    </source>
</evidence>
<dbReference type="RefSeq" id="WP_130020772.1">
    <property type="nucleotide sequence ID" value="NZ_SEWF01000011.1"/>
</dbReference>
<dbReference type="EMBL" id="SEWF01000011">
    <property type="protein sequence ID" value="RYU95892.1"/>
    <property type="molecule type" value="Genomic_DNA"/>
</dbReference>
<dbReference type="AlphaFoldDB" id="A0A4Q5M136"/>
<protein>
    <recommendedName>
        <fullName evidence="2">Ig-like domain-containing protein</fullName>
    </recommendedName>
</protein>